<dbReference type="Gene3D" id="1.10.287.130">
    <property type="match status" value="1"/>
</dbReference>
<evidence type="ECO:0000256" key="15">
    <source>
        <dbReference type="SAM" id="Phobius"/>
    </source>
</evidence>
<dbReference type="Pfam" id="PF00512">
    <property type="entry name" value="HisKA"/>
    <property type="match status" value="1"/>
</dbReference>
<dbReference type="EMBL" id="QPJQ01000003">
    <property type="protein sequence ID" value="RCX08011.1"/>
    <property type="molecule type" value="Genomic_DNA"/>
</dbReference>
<evidence type="ECO:0000256" key="9">
    <source>
        <dbReference type="ARBA" id="ARBA00022840"/>
    </source>
</evidence>
<comment type="subcellular location">
    <subcellularLocation>
        <location evidence="2">Membrane</location>
    </subcellularLocation>
</comment>
<dbReference type="Gene3D" id="3.30.565.10">
    <property type="entry name" value="Histidine kinase-like ATPase, C-terminal domain"/>
    <property type="match status" value="1"/>
</dbReference>
<organism evidence="18 19">
    <name type="scientific">Marinomonas foliarum</name>
    <dbReference type="NCBI Taxonomy" id="491950"/>
    <lineage>
        <taxon>Bacteria</taxon>
        <taxon>Pseudomonadati</taxon>
        <taxon>Pseudomonadota</taxon>
        <taxon>Gammaproteobacteria</taxon>
        <taxon>Oceanospirillales</taxon>
        <taxon>Oceanospirillaceae</taxon>
        <taxon>Marinomonas</taxon>
    </lineage>
</organism>
<evidence type="ECO:0000256" key="7">
    <source>
        <dbReference type="ARBA" id="ARBA00022741"/>
    </source>
</evidence>
<feature type="transmembrane region" description="Helical" evidence="15">
    <location>
        <begin position="91"/>
        <end position="110"/>
    </location>
</feature>
<evidence type="ECO:0000259" key="17">
    <source>
        <dbReference type="PROSITE" id="PS50110"/>
    </source>
</evidence>
<evidence type="ECO:0000256" key="5">
    <source>
        <dbReference type="ARBA" id="ARBA00022679"/>
    </source>
</evidence>
<dbReference type="RefSeq" id="WP_114410786.1">
    <property type="nucleotide sequence ID" value="NZ_QPJQ01000003.1"/>
</dbReference>
<evidence type="ECO:0000256" key="12">
    <source>
        <dbReference type="ARBA" id="ARBA00023136"/>
    </source>
</evidence>
<dbReference type="FunFam" id="1.10.287.130:FF:000004">
    <property type="entry name" value="Ethylene receptor 1"/>
    <property type="match status" value="1"/>
</dbReference>
<dbReference type="CDD" id="cd16922">
    <property type="entry name" value="HATPase_EvgS-ArcB-TorS-like"/>
    <property type="match status" value="1"/>
</dbReference>
<dbReference type="SUPFAM" id="SSF52172">
    <property type="entry name" value="CheY-like"/>
    <property type="match status" value="1"/>
</dbReference>
<keyword evidence="7" id="KW-0547">Nucleotide-binding</keyword>
<evidence type="ECO:0000256" key="2">
    <source>
        <dbReference type="ARBA" id="ARBA00004370"/>
    </source>
</evidence>
<dbReference type="PROSITE" id="PS50109">
    <property type="entry name" value="HIS_KIN"/>
    <property type="match status" value="1"/>
</dbReference>
<sequence length="611" mass="68015">MNNSRYALGDKQVSEISLKDLAKRSRYGGIFYLLAFWAAVFSSATAREHLDTIGVFSGCFMLLQIYRLVLFFKVFSSHDIDYPSYFSRYAFIYNSSAIVWVSGSAWLFYINPIVDLAVTINMMAAAGISIGGITVLAPSYKIMRSYWLLICLPFALSAGVFLNEPGNLIVVGLILGYGLFILMTGKQQNRAYWQALNDNLKLSEQAEELEKAKIAAELAGQAKADFLSSMTHELRTPMNGVLGMAQLLAMGDLNEKQQQQVTVINNAGRTLMHIINNILDYSKINAEQLELEKVAFSPRKVVDEVMLLLSPQFEKKPITLTCAIDDIPELVQGDSFRLHQILYNLVGNAFKFTDEGTISIEVSSKQSDDDKTVILSFAIRDTGIGISSEEQQQIFEQFYQVNHFNPNIRGTGLGLSITQRLVELMGGTISVESEVGVGSTFTIEIPFALTVPSVFKESLESGSTLTKPDLPTNLHVLLAEDNKVNQMICEQFFFKLGCSVDLVETGVMALERFNGSQHYDVIFMDCNMPEMDGFSTTVAIRQIEKSKGLNQTPIIALTAHVEEDIKRQCLDSGMNAFISKPFLFEDLESIVNKVRAGMRNEITLKEVSKKS</sequence>
<dbReference type="SMART" id="SM00388">
    <property type="entry name" value="HisKA"/>
    <property type="match status" value="1"/>
</dbReference>
<evidence type="ECO:0000256" key="8">
    <source>
        <dbReference type="ARBA" id="ARBA00022777"/>
    </source>
</evidence>
<dbReference type="GO" id="GO:0000155">
    <property type="term" value="F:phosphorelay sensor kinase activity"/>
    <property type="evidence" value="ECO:0007669"/>
    <property type="project" value="InterPro"/>
</dbReference>
<feature type="transmembrane region" description="Helical" evidence="15">
    <location>
        <begin position="116"/>
        <end position="138"/>
    </location>
</feature>
<keyword evidence="9" id="KW-0067">ATP-binding</keyword>
<evidence type="ECO:0000256" key="14">
    <source>
        <dbReference type="SAM" id="Coils"/>
    </source>
</evidence>
<proteinExistence type="predicted"/>
<keyword evidence="5" id="KW-0808">Transferase</keyword>
<gene>
    <name evidence="18" type="ORF">DFP77_103112</name>
</gene>
<dbReference type="SUPFAM" id="SSF55874">
    <property type="entry name" value="ATPase domain of HSP90 chaperone/DNA topoisomerase II/histidine kinase"/>
    <property type="match status" value="1"/>
</dbReference>
<dbReference type="InterPro" id="IPR036097">
    <property type="entry name" value="HisK_dim/P_sf"/>
</dbReference>
<keyword evidence="14" id="KW-0175">Coiled coil</keyword>
<dbReference type="SUPFAM" id="SSF47384">
    <property type="entry name" value="Homodimeric domain of signal transducing histidine kinase"/>
    <property type="match status" value="1"/>
</dbReference>
<dbReference type="SMART" id="SM00387">
    <property type="entry name" value="HATPase_c"/>
    <property type="match status" value="1"/>
</dbReference>
<keyword evidence="12 15" id="KW-0472">Membrane</keyword>
<dbReference type="InterPro" id="IPR001789">
    <property type="entry name" value="Sig_transdc_resp-reg_receiver"/>
</dbReference>
<dbReference type="InterPro" id="IPR003661">
    <property type="entry name" value="HisK_dim/P_dom"/>
</dbReference>
<dbReference type="SMART" id="SM00448">
    <property type="entry name" value="REC"/>
    <property type="match status" value="1"/>
</dbReference>
<feature type="transmembrane region" description="Helical" evidence="15">
    <location>
        <begin position="145"/>
        <end position="162"/>
    </location>
</feature>
<dbReference type="AlphaFoldDB" id="A0A369AFP9"/>
<dbReference type="Gene3D" id="3.40.50.2300">
    <property type="match status" value="1"/>
</dbReference>
<feature type="transmembrane region" description="Helical" evidence="15">
    <location>
        <begin position="27"/>
        <end position="46"/>
    </location>
</feature>
<dbReference type="InterPro" id="IPR036890">
    <property type="entry name" value="HATPase_C_sf"/>
</dbReference>
<dbReference type="GO" id="GO:0005524">
    <property type="term" value="F:ATP binding"/>
    <property type="evidence" value="ECO:0007669"/>
    <property type="project" value="UniProtKB-KW"/>
</dbReference>
<dbReference type="PRINTS" id="PR00344">
    <property type="entry name" value="BCTRLSENSOR"/>
</dbReference>
<comment type="catalytic activity">
    <reaction evidence="1">
        <text>ATP + protein L-histidine = ADP + protein N-phospho-L-histidine.</text>
        <dbReference type="EC" id="2.7.13.3"/>
    </reaction>
</comment>
<evidence type="ECO:0000256" key="4">
    <source>
        <dbReference type="ARBA" id="ARBA00022553"/>
    </source>
</evidence>
<evidence type="ECO:0000259" key="16">
    <source>
        <dbReference type="PROSITE" id="PS50109"/>
    </source>
</evidence>
<evidence type="ECO:0000256" key="1">
    <source>
        <dbReference type="ARBA" id="ARBA00000085"/>
    </source>
</evidence>
<evidence type="ECO:0000256" key="11">
    <source>
        <dbReference type="ARBA" id="ARBA00023012"/>
    </source>
</evidence>
<dbReference type="Pfam" id="PF02518">
    <property type="entry name" value="HATPase_c"/>
    <property type="match status" value="1"/>
</dbReference>
<dbReference type="InterPro" id="IPR003594">
    <property type="entry name" value="HATPase_dom"/>
</dbReference>
<feature type="domain" description="Histidine kinase" evidence="16">
    <location>
        <begin position="229"/>
        <end position="449"/>
    </location>
</feature>
<feature type="transmembrane region" description="Helical" evidence="15">
    <location>
        <begin position="52"/>
        <end position="70"/>
    </location>
</feature>
<evidence type="ECO:0000256" key="13">
    <source>
        <dbReference type="PROSITE-ProRule" id="PRU00169"/>
    </source>
</evidence>
<dbReference type="Proteomes" id="UP000253506">
    <property type="component" value="Unassembled WGS sequence"/>
</dbReference>
<keyword evidence="11" id="KW-0902">Two-component regulatory system</keyword>
<dbReference type="PANTHER" id="PTHR45339:SF1">
    <property type="entry name" value="HYBRID SIGNAL TRANSDUCTION HISTIDINE KINASE J"/>
    <property type="match status" value="1"/>
</dbReference>
<feature type="coiled-coil region" evidence="14">
    <location>
        <begin position="192"/>
        <end position="219"/>
    </location>
</feature>
<dbReference type="CDD" id="cd17546">
    <property type="entry name" value="REC_hyHK_CKI1_RcsC-like"/>
    <property type="match status" value="1"/>
</dbReference>
<evidence type="ECO:0000256" key="3">
    <source>
        <dbReference type="ARBA" id="ARBA00012438"/>
    </source>
</evidence>
<protein>
    <recommendedName>
        <fullName evidence="3">histidine kinase</fullName>
        <ecNumber evidence="3">2.7.13.3</ecNumber>
    </recommendedName>
</protein>
<dbReference type="CDD" id="cd00082">
    <property type="entry name" value="HisKA"/>
    <property type="match status" value="1"/>
</dbReference>
<evidence type="ECO:0000256" key="6">
    <source>
        <dbReference type="ARBA" id="ARBA00022692"/>
    </source>
</evidence>
<keyword evidence="4 13" id="KW-0597">Phosphoprotein</keyword>
<keyword evidence="8 18" id="KW-0418">Kinase</keyword>
<dbReference type="PANTHER" id="PTHR45339">
    <property type="entry name" value="HYBRID SIGNAL TRANSDUCTION HISTIDINE KINASE J"/>
    <property type="match status" value="1"/>
</dbReference>
<dbReference type="InterPro" id="IPR004358">
    <property type="entry name" value="Sig_transdc_His_kin-like_C"/>
</dbReference>
<reference evidence="18 19" key="1">
    <citation type="submission" date="2018-07" db="EMBL/GenBank/DDBJ databases">
        <title>Genomic Encyclopedia of Type Strains, Phase III (KMG-III): the genomes of soil and plant-associated and newly described type strains.</title>
        <authorList>
            <person name="Whitman W."/>
        </authorList>
    </citation>
    <scope>NUCLEOTIDE SEQUENCE [LARGE SCALE GENOMIC DNA]</scope>
    <source>
        <strain evidence="18 19">CECT 7731</strain>
    </source>
</reference>
<evidence type="ECO:0000313" key="19">
    <source>
        <dbReference type="Proteomes" id="UP000253506"/>
    </source>
</evidence>
<dbReference type="GO" id="GO:0016020">
    <property type="term" value="C:membrane"/>
    <property type="evidence" value="ECO:0007669"/>
    <property type="project" value="UniProtKB-SubCell"/>
</dbReference>
<dbReference type="FunFam" id="3.30.565.10:FF:000010">
    <property type="entry name" value="Sensor histidine kinase RcsC"/>
    <property type="match status" value="1"/>
</dbReference>
<keyword evidence="6 15" id="KW-0812">Transmembrane</keyword>
<feature type="transmembrane region" description="Helical" evidence="15">
    <location>
        <begin position="168"/>
        <end position="185"/>
    </location>
</feature>
<feature type="domain" description="Response regulatory" evidence="17">
    <location>
        <begin position="475"/>
        <end position="595"/>
    </location>
</feature>
<dbReference type="EC" id="2.7.13.3" evidence="3"/>
<feature type="modified residue" description="4-aspartylphosphate" evidence="13">
    <location>
        <position position="525"/>
    </location>
</feature>
<evidence type="ECO:0000256" key="10">
    <source>
        <dbReference type="ARBA" id="ARBA00022989"/>
    </source>
</evidence>
<evidence type="ECO:0000313" key="18">
    <source>
        <dbReference type="EMBL" id="RCX08011.1"/>
    </source>
</evidence>
<keyword evidence="10 15" id="KW-1133">Transmembrane helix</keyword>
<accession>A0A369AFP9</accession>
<name>A0A369AFP9_9GAMM</name>
<dbReference type="Pfam" id="PF00072">
    <property type="entry name" value="Response_reg"/>
    <property type="match status" value="1"/>
</dbReference>
<dbReference type="OrthoDB" id="6724607at2"/>
<dbReference type="InterPro" id="IPR011006">
    <property type="entry name" value="CheY-like_superfamily"/>
</dbReference>
<comment type="caution">
    <text evidence="18">The sequence shown here is derived from an EMBL/GenBank/DDBJ whole genome shotgun (WGS) entry which is preliminary data.</text>
</comment>
<dbReference type="InterPro" id="IPR005467">
    <property type="entry name" value="His_kinase_dom"/>
</dbReference>
<dbReference type="PROSITE" id="PS50110">
    <property type="entry name" value="RESPONSE_REGULATORY"/>
    <property type="match status" value="1"/>
</dbReference>